<evidence type="ECO:0000256" key="1">
    <source>
        <dbReference type="SAM" id="MobiDB-lite"/>
    </source>
</evidence>
<sequence>MDSDLFKPPAAHLPSHRPLWSHPPHQDVRAETLWRDEWISVIIPNQSLVTDPTICLPGFDLPHRQWSLLNRFRTGKGLCAANQYRWGLRDSLLCSCGTAQPMMHSVDERRPTWFSGGQEELHQATEDAIA</sequence>
<accession>M7BNT0</accession>
<reference evidence="3" key="1">
    <citation type="journal article" date="2013" name="Nat. Genet.">
        <title>The draft genomes of soft-shell turtle and green sea turtle yield insights into the development and evolution of the turtle-specific body plan.</title>
        <authorList>
            <person name="Wang Z."/>
            <person name="Pascual-Anaya J."/>
            <person name="Zadissa A."/>
            <person name="Li W."/>
            <person name="Niimura Y."/>
            <person name="Huang Z."/>
            <person name="Li C."/>
            <person name="White S."/>
            <person name="Xiong Z."/>
            <person name="Fang D."/>
            <person name="Wang B."/>
            <person name="Ming Y."/>
            <person name="Chen Y."/>
            <person name="Zheng Y."/>
            <person name="Kuraku S."/>
            <person name="Pignatelli M."/>
            <person name="Herrero J."/>
            <person name="Beal K."/>
            <person name="Nozawa M."/>
            <person name="Li Q."/>
            <person name="Wang J."/>
            <person name="Zhang H."/>
            <person name="Yu L."/>
            <person name="Shigenobu S."/>
            <person name="Wang J."/>
            <person name="Liu J."/>
            <person name="Flicek P."/>
            <person name="Searle S."/>
            <person name="Wang J."/>
            <person name="Kuratani S."/>
            <person name="Yin Y."/>
            <person name="Aken B."/>
            <person name="Zhang G."/>
            <person name="Irie N."/>
        </authorList>
    </citation>
    <scope>NUCLEOTIDE SEQUENCE [LARGE SCALE GENOMIC DNA]</scope>
</reference>
<feature type="region of interest" description="Disordered" evidence="1">
    <location>
        <begin position="1"/>
        <end position="21"/>
    </location>
</feature>
<proteinExistence type="predicted"/>
<protein>
    <submittedName>
        <fullName evidence="2">Uncharacterized protein</fullName>
    </submittedName>
</protein>
<evidence type="ECO:0000313" key="3">
    <source>
        <dbReference type="Proteomes" id="UP000031443"/>
    </source>
</evidence>
<dbReference type="EMBL" id="KB522472">
    <property type="protein sequence ID" value="EMP37355.1"/>
    <property type="molecule type" value="Genomic_DNA"/>
</dbReference>
<gene>
    <name evidence="2" type="ORF">UY3_05490</name>
</gene>
<dbReference type="Proteomes" id="UP000031443">
    <property type="component" value="Unassembled WGS sequence"/>
</dbReference>
<evidence type="ECO:0000313" key="2">
    <source>
        <dbReference type="EMBL" id="EMP37355.1"/>
    </source>
</evidence>
<keyword evidence="3" id="KW-1185">Reference proteome</keyword>
<dbReference type="AlphaFoldDB" id="M7BNT0"/>
<name>M7BNT0_CHEMY</name>
<organism evidence="2 3">
    <name type="scientific">Chelonia mydas</name>
    <name type="common">Green sea-turtle</name>
    <name type="synonym">Chelonia agassizi</name>
    <dbReference type="NCBI Taxonomy" id="8469"/>
    <lineage>
        <taxon>Eukaryota</taxon>
        <taxon>Metazoa</taxon>
        <taxon>Chordata</taxon>
        <taxon>Craniata</taxon>
        <taxon>Vertebrata</taxon>
        <taxon>Euteleostomi</taxon>
        <taxon>Archelosauria</taxon>
        <taxon>Testudinata</taxon>
        <taxon>Testudines</taxon>
        <taxon>Cryptodira</taxon>
        <taxon>Durocryptodira</taxon>
        <taxon>Americhelydia</taxon>
        <taxon>Chelonioidea</taxon>
        <taxon>Cheloniidae</taxon>
        <taxon>Chelonia</taxon>
    </lineage>
</organism>